<sequence length="271" mass="31143">MNEPLDTESLLQAVRANPRYASINPDLIRTLIERQKGMTRQPREIVKAVRNKLHQVGGAYLDKPIDYAHWTNRLAQLPFDLQHPQVKDFCRQMMALHTSTRERLPLLERFYADTLTALQPLRSLLDLACGLNPLALPWLPITAETRIWACDIYSDQITFLQQFFDHFGIHGQASLCDLTSHIPQQPVQLALLLKSIPCLEQLDKAIFNHVLDELRAEVLLVSFPAQSIGGRGKGMRQNYRQHFEELVRGRQVHFQTFDFPNELVFLLSPAT</sequence>
<dbReference type="EMBL" id="DSXR01000128">
    <property type="protein sequence ID" value="HGS88570.1"/>
    <property type="molecule type" value="Genomic_DNA"/>
</dbReference>
<dbReference type="AlphaFoldDB" id="A0A7C4Q528"/>
<feature type="binding site" evidence="11">
    <location>
        <position position="151"/>
    </location>
    <ligand>
        <name>S-adenosyl-L-methionine</name>
        <dbReference type="ChEBI" id="CHEBI:59789"/>
    </ligand>
</feature>
<evidence type="ECO:0000256" key="2">
    <source>
        <dbReference type="ARBA" id="ARBA00005487"/>
    </source>
</evidence>
<dbReference type="Gene3D" id="3.40.50.150">
    <property type="entry name" value="Vaccinia Virus protein VP39"/>
    <property type="match status" value="1"/>
</dbReference>
<comment type="catalytic activity">
    <reaction evidence="1">
        <text>guanosine(1405) in 16S rRNA + S-adenosyl-L-methionine = N(7)-methylguanosine(1405) in 16S rRNA + S-adenosyl-L-homocysteine</text>
        <dbReference type="Rhea" id="RHEA:42772"/>
        <dbReference type="Rhea" id="RHEA-COMP:10225"/>
        <dbReference type="Rhea" id="RHEA-COMP:10226"/>
        <dbReference type="ChEBI" id="CHEBI:57856"/>
        <dbReference type="ChEBI" id="CHEBI:59789"/>
        <dbReference type="ChEBI" id="CHEBI:74269"/>
        <dbReference type="ChEBI" id="CHEBI:74480"/>
        <dbReference type="EC" id="2.1.1.179"/>
    </reaction>
</comment>
<dbReference type="InterPro" id="IPR029063">
    <property type="entry name" value="SAM-dependent_MTases_sf"/>
</dbReference>
<evidence type="ECO:0000256" key="9">
    <source>
        <dbReference type="ARBA" id="ARBA00023251"/>
    </source>
</evidence>
<dbReference type="Gene3D" id="1.10.8.10">
    <property type="entry name" value="DNA helicase RuvA subunit, C-terminal domain"/>
    <property type="match status" value="1"/>
</dbReference>
<keyword evidence="8 11" id="KW-0949">S-adenosyl-L-methionine</keyword>
<dbReference type="InterPro" id="IPR025981">
    <property type="entry name" value="rRNA_MeTrfase"/>
</dbReference>
<dbReference type="GO" id="GO:0008649">
    <property type="term" value="F:rRNA methyltransferase activity"/>
    <property type="evidence" value="ECO:0007669"/>
    <property type="project" value="InterPro"/>
</dbReference>
<accession>A0A7C4Q528</accession>
<name>A0A7C4Q528_9CHLR</name>
<evidence type="ECO:0000256" key="3">
    <source>
        <dbReference type="ARBA" id="ARBA00012300"/>
    </source>
</evidence>
<comment type="similarity">
    <text evidence="2">Belongs to the methyltransferase superfamily. Aminoglycoside resistance family.</text>
</comment>
<keyword evidence="5" id="KW-0698">rRNA processing</keyword>
<evidence type="ECO:0000256" key="11">
    <source>
        <dbReference type="PIRSR" id="PIRSR015852-1"/>
    </source>
</evidence>
<keyword evidence="6 12" id="KW-0489">Methyltransferase</keyword>
<protein>
    <recommendedName>
        <fullName evidence="4">16S rRNA (guanine(1405)-N(7))-methyltransferase</fullName>
        <ecNumber evidence="3">2.1.1.179</ecNumber>
    </recommendedName>
    <alternativeName>
        <fullName evidence="10">16S rRNA m7G1405 methyltransferase</fullName>
    </alternativeName>
</protein>
<evidence type="ECO:0000256" key="4">
    <source>
        <dbReference type="ARBA" id="ARBA00015154"/>
    </source>
</evidence>
<reference evidence="12" key="1">
    <citation type="journal article" date="2020" name="mSystems">
        <title>Genome- and Community-Level Interaction Insights into Carbon Utilization and Element Cycling Functions of Hydrothermarchaeota in Hydrothermal Sediment.</title>
        <authorList>
            <person name="Zhou Z."/>
            <person name="Liu Y."/>
            <person name="Xu W."/>
            <person name="Pan J."/>
            <person name="Luo Z.H."/>
            <person name="Li M."/>
        </authorList>
    </citation>
    <scope>NUCLEOTIDE SEQUENCE [LARGE SCALE GENOMIC DNA]</scope>
    <source>
        <strain evidence="12">SpSt-556</strain>
    </source>
</reference>
<dbReference type="GO" id="GO:0046677">
    <property type="term" value="P:response to antibiotic"/>
    <property type="evidence" value="ECO:0007669"/>
    <property type="project" value="UniProtKB-KW"/>
</dbReference>
<dbReference type="InterPro" id="IPR010769">
    <property type="entry name" value="rRNA_MeTrfase_GmN_bac"/>
</dbReference>
<evidence type="ECO:0000256" key="1">
    <source>
        <dbReference type="ARBA" id="ARBA00001643"/>
    </source>
</evidence>
<proteinExistence type="inferred from homology"/>
<keyword evidence="9" id="KW-0046">Antibiotic resistance</keyword>
<dbReference type="Pfam" id="PF07091">
    <property type="entry name" value="FmrO"/>
    <property type="match status" value="1"/>
</dbReference>
<dbReference type="SUPFAM" id="SSF53335">
    <property type="entry name" value="S-adenosyl-L-methionine-dependent methyltransferases"/>
    <property type="match status" value="1"/>
</dbReference>
<gene>
    <name evidence="12" type="ORF">ENT17_13285</name>
</gene>
<feature type="binding site" evidence="11">
    <location>
        <begin position="177"/>
        <end position="178"/>
    </location>
    <ligand>
        <name>S-adenosyl-L-methionine</name>
        <dbReference type="ChEBI" id="CHEBI:59789"/>
    </ligand>
</feature>
<comment type="caution">
    <text evidence="12">The sequence shown here is derived from an EMBL/GenBank/DDBJ whole genome shotgun (WGS) entry which is preliminary data.</text>
</comment>
<dbReference type="EC" id="2.1.1.179" evidence="3"/>
<evidence type="ECO:0000313" key="12">
    <source>
        <dbReference type="EMBL" id="HGS88570.1"/>
    </source>
</evidence>
<evidence type="ECO:0000256" key="5">
    <source>
        <dbReference type="ARBA" id="ARBA00022552"/>
    </source>
</evidence>
<evidence type="ECO:0000256" key="7">
    <source>
        <dbReference type="ARBA" id="ARBA00022679"/>
    </source>
</evidence>
<feature type="binding site" evidence="11">
    <location>
        <position position="128"/>
    </location>
    <ligand>
        <name>S-adenosyl-L-methionine</name>
        <dbReference type="ChEBI" id="CHEBI:59789"/>
    </ligand>
</feature>
<feature type="binding site" evidence="11">
    <location>
        <position position="193"/>
    </location>
    <ligand>
        <name>S-adenosyl-L-methionine</name>
        <dbReference type="ChEBI" id="CHEBI:59789"/>
    </ligand>
</feature>
<evidence type="ECO:0000256" key="6">
    <source>
        <dbReference type="ARBA" id="ARBA00022603"/>
    </source>
</evidence>
<keyword evidence="7 12" id="KW-0808">Transferase</keyword>
<feature type="binding site" evidence="11">
    <location>
        <begin position="97"/>
        <end position="103"/>
    </location>
    <ligand>
        <name>S-adenosyl-L-methionine</name>
        <dbReference type="ChEBI" id="CHEBI:59789"/>
    </ligand>
</feature>
<dbReference type="PIRSF" id="PIRSF015852">
    <property type="entry name" value="RRNA_mtase_Grm"/>
    <property type="match status" value="1"/>
</dbReference>
<organism evidence="12">
    <name type="scientific">Bellilinea caldifistulae</name>
    <dbReference type="NCBI Taxonomy" id="360411"/>
    <lineage>
        <taxon>Bacteria</taxon>
        <taxon>Bacillati</taxon>
        <taxon>Chloroflexota</taxon>
        <taxon>Anaerolineae</taxon>
        <taxon>Anaerolineales</taxon>
        <taxon>Anaerolineaceae</taxon>
        <taxon>Bellilinea</taxon>
    </lineage>
</organism>
<evidence type="ECO:0000256" key="8">
    <source>
        <dbReference type="ARBA" id="ARBA00022691"/>
    </source>
</evidence>
<evidence type="ECO:0000256" key="10">
    <source>
        <dbReference type="ARBA" id="ARBA00033062"/>
    </source>
</evidence>